<evidence type="ECO:0000313" key="3">
    <source>
        <dbReference type="Proteomes" id="UP000289738"/>
    </source>
</evidence>
<protein>
    <recommendedName>
        <fullName evidence="1">Aminotransferase-like plant mobile domain-containing protein</fullName>
    </recommendedName>
</protein>
<dbReference type="EMBL" id="SDMP01000013">
    <property type="protein sequence ID" value="RYR23571.1"/>
    <property type="molecule type" value="Genomic_DNA"/>
</dbReference>
<gene>
    <name evidence="2" type="ORF">Ahy_B03g068774</name>
</gene>
<dbReference type="GO" id="GO:0010073">
    <property type="term" value="P:meristem maintenance"/>
    <property type="evidence" value="ECO:0007669"/>
    <property type="project" value="InterPro"/>
</dbReference>
<reference evidence="2 3" key="1">
    <citation type="submission" date="2019-01" db="EMBL/GenBank/DDBJ databases">
        <title>Sequencing of cultivated peanut Arachis hypogaea provides insights into genome evolution and oil improvement.</title>
        <authorList>
            <person name="Chen X."/>
        </authorList>
    </citation>
    <scope>NUCLEOTIDE SEQUENCE [LARGE SCALE GENOMIC DNA]</scope>
    <source>
        <strain evidence="3">cv. Fuhuasheng</strain>
        <tissue evidence="2">Leaves</tissue>
    </source>
</reference>
<name>A0A445AAS6_ARAHY</name>
<accession>A0A445AAS6</accession>
<comment type="caution">
    <text evidence="2">The sequence shown here is derived from an EMBL/GenBank/DDBJ whole genome shotgun (WGS) entry which is preliminary data.</text>
</comment>
<dbReference type="AlphaFoldDB" id="A0A445AAS6"/>
<evidence type="ECO:0000313" key="2">
    <source>
        <dbReference type="EMBL" id="RYR23571.1"/>
    </source>
</evidence>
<keyword evidence="3" id="KW-1185">Reference proteome</keyword>
<dbReference type="InterPro" id="IPR044824">
    <property type="entry name" value="MAIN-like"/>
</dbReference>
<dbReference type="Pfam" id="PF10536">
    <property type="entry name" value="PMD"/>
    <property type="match status" value="1"/>
</dbReference>
<proteinExistence type="predicted"/>
<dbReference type="PANTHER" id="PTHR46033:SF8">
    <property type="entry name" value="PROTEIN MAINTENANCE OF MERISTEMS-LIKE"/>
    <property type="match status" value="1"/>
</dbReference>
<evidence type="ECO:0000259" key="1">
    <source>
        <dbReference type="Pfam" id="PF10536"/>
    </source>
</evidence>
<dbReference type="InterPro" id="IPR019557">
    <property type="entry name" value="AminoTfrase-like_pln_mobile"/>
</dbReference>
<dbReference type="PANTHER" id="PTHR46033">
    <property type="entry name" value="PROTEIN MAIN-LIKE 2"/>
    <property type="match status" value="1"/>
</dbReference>
<dbReference type="Proteomes" id="UP000289738">
    <property type="component" value="Chromosome B03"/>
</dbReference>
<organism evidence="2 3">
    <name type="scientific">Arachis hypogaea</name>
    <name type="common">Peanut</name>
    <dbReference type="NCBI Taxonomy" id="3818"/>
    <lineage>
        <taxon>Eukaryota</taxon>
        <taxon>Viridiplantae</taxon>
        <taxon>Streptophyta</taxon>
        <taxon>Embryophyta</taxon>
        <taxon>Tracheophyta</taxon>
        <taxon>Spermatophyta</taxon>
        <taxon>Magnoliopsida</taxon>
        <taxon>eudicotyledons</taxon>
        <taxon>Gunneridae</taxon>
        <taxon>Pentapetalae</taxon>
        <taxon>rosids</taxon>
        <taxon>fabids</taxon>
        <taxon>Fabales</taxon>
        <taxon>Fabaceae</taxon>
        <taxon>Papilionoideae</taxon>
        <taxon>50 kb inversion clade</taxon>
        <taxon>dalbergioids sensu lato</taxon>
        <taxon>Dalbergieae</taxon>
        <taxon>Pterocarpus clade</taxon>
        <taxon>Arachis</taxon>
    </lineage>
</organism>
<sequence>MAPRVYVRTGDINRLNDTWHVARALDFKLSVLKIAATTVTFAPCVTLGLPPPPIMLPYIREAGFEHAVRLRNFIFDGCLIFAFVKWWRPETYTFNLPWGEASITLKDVAYYTGLCTTGEPVGGCTRDFQRWHQHPIWEWIEDLLGAKLPPLHEGRKQVFAVRITWLRDRVAHIPDGTALETLRQCARCYLMMLIGGFLFTDKSATLVSLRWLPLLEDFNHVVGRASAAKQISHDGRILSLRRRIDALTFEQGEEAARGQQHRPADPVNVDEYLFKTTRGDDTWWPNEHLTGTTYSRAVTRHNTWLPSTVIRIFARHRSTSPSGSRPAEGDIFPVMTSWPILEEQPHRPIYSLHPLVTEMRYSYRRMPQIGGNRRGGDFAMMFEDQHGRHVVSTPVGTMGILIRTETSSCETSNLSTPDRRRLKALQAPSLPSLTSAV</sequence>
<feature type="domain" description="Aminotransferase-like plant mobile" evidence="1">
    <location>
        <begin position="63"/>
        <end position="228"/>
    </location>
</feature>